<name>A0A8J7TMI6_9BACT</name>
<evidence type="ECO:0000313" key="2">
    <source>
        <dbReference type="EMBL" id="MBN8660013.1"/>
    </source>
</evidence>
<comment type="caution">
    <text evidence="2">The sequence shown here is derived from an EMBL/GenBank/DDBJ whole genome shotgun (WGS) entry which is preliminary data.</text>
</comment>
<feature type="signal peptide" evidence="1">
    <location>
        <begin position="1"/>
        <end position="31"/>
    </location>
</feature>
<protein>
    <submittedName>
        <fullName evidence="2">Uncharacterized protein</fullName>
    </submittedName>
</protein>
<accession>A0A8J7TMI6</accession>
<sequence>MASNKKFSSGKLLSAMAAQALLLGFVSTNMAPVWGQGLTELSSEKNHPVSLPQLAPAAGLASPLGQSFASPPPGIADGGGIWVNLWNYPTKDFASYAEKLYASGIRNLFIQTSRSNTPAIRQPNELGQIIEACHKYKIRVIAWSFAELHNTKADAEKMIVAARFRTPSGDRLDGIAPNLEKNLHREAVEAYTKQIRSALGPDYPMMAVVYSPLNRAPAVAITPWKTLAQYYDVIAPMAYWNGRYQTIDAYTYTKRTVEKVRELTGKPDVEVHVIGDGMGTHAAEIKEFLRGCADAGAQSASLYPEQLTTAEQFGAMSLYDDFMPQDARARLLSLRNYMASGLIGSAATGRFDPSKPAPRSVLFSLAASAINAKGVNASDPRQAFSLFQRLGVIDTVARTNPEIASADELGAPLAKETATAFISQLKQVLSSPKAMKRAHVEPSGDSPYITMGTRQRADRLFVAPAYAMSQEVNAVNASFKDSSKLLSTFDAVHLISKLK</sequence>
<dbReference type="Proteomes" id="UP000664277">
    <property type="component" value="Unassembled WGS sequence"/>
</dbReference>
<organism evidence="2 3">
    <name type="scientific">Candidatus Obscuribacter phosphatis</name>
    <dbReference type="NCBI Taxonomy" id="1906157"/>
    <lineage>
        <taxon>Bacteria</taxon>
        <taxon>Bacillati</taxon>
        <taxon>Candidatus Melainabacteria</taxon>
        <taxon>Candidatus Obscuribacterales</taxon>
        <taxon>Candidatus Obscuribacteraceae</taxon>
        <taxon>Candidatus Obscuribacter</taxon>
    </lineage>
</organism>
<keyword evidence="1" id="KW-0732">Signal</keyword>
<gene>
    <name evidence="2" type="ORF">J0M35_06590</name>
</gene>
<evidence type="ECO:0000256" key="1">
    <source>
        <dbReference type="SAM" id="SignalP"/>
    </source>
</evidence>
<feature type="chain" id="PRO_5035305519" evidence="1">
    <location>
        <begin position="32"/>
        <end position="499"/>
    </location>
</feature>
<proteinExistence type="predicted"/>
<reference evidence="2" key="1">
    <citation type="submission" date="2021-02" db="EMBL/GenBank/DDBJ databases">
        <title>Genome-Resolved Metagenomics of a Microbial Community Performing Photosynthetic Biological Nutrient Removal.</title>
        <authorList>
            <person name="Mcdaniel E.A."/>
        </authorList>
    </citation>
    <scope>NUCLEOTIDE SEQUENCE</scope>
    <source>
        <strain evidence="2">UWPOB_OBS1</strain>
    </source>
</reference>
<dbReference type="AlphaFoldDB" id="A0A8J7TMI6"/>
<evidence type="ECO:0000313" key="3">
    <source>
        <dbReference type="Proteomes" id="UP000664277"/>
    </source>
</evidence>
<dbReference type="EMBL" id="JAFLCK010000007">
    <property type="protein sequence ID" value="MBN8660013.1"/>
    <property type="molecule type" value="Genomic_DNA"/>
</dbReference>